<dbReference type="PANTHER" id="PTHR39190">
    <property type="entry name" value="FLAGELLAR ASSEMBLY FACTOR FLIW"/>
    <property type="match status" value="1"/>
</dbReference>
<keyword evidence="6" id="KW-1185">Reference proteome</keyword>
<gene>
    <name evidence="4 5" type="primary">fliW</name>
    <name evidence="5" type="ORF">ACFSVM_22440</name>
</gene>
<dbReference type="Proteomes" id="UP001597540">
    <property type="component" value="Unassembled WGS sequence"/>
</dbReference>
<comment type="caution">
    <text evidence="5">The sequence shown here is derived from an EMBL/GenBank/DDBJ whole genome shotgun (WGS) entry which is preliminary data.</text>
</comment>
<dbReference type="EMBL" id="JBHUMJ010000011">
    <property type="protein sequence ID" value="MFD2703194.1"/>
    <property type="molecule type" value="Genomic_DNA"/>
</dbReference>
<evidence type="ECO:0000256" key="1">
    <source>
        <dbReference type="ARBA" id="ARBA00022490"/>
    </source>
</evidence>
<dbReference type="Pfam" id="PF02623">
    <property type="entry name" value="FliW"/>
    <property type="match status" value="1"/>
</dbReference>
<dbReference type="Gene3D" id="2.30.290.10">
    <property type="entry name" value="BH3618-like"/>
    <property type="match status" value="1"/>
</dbReference>
<proteinExistence type="inferred from homology"/>
<evidence type="ECO:0000313" key="6">
    <source>
        <dbReference type="Proteomes" id="UP001597540"/>
    </source>
</evidence>
<comment type="subcellular location">
    <subcellularLocation>
        <location evidence="4">Cytoplasm</location>
    </subcellularLocation>
</comment>
<comment type="subunit">
    <text evidence="4">Interacts with translational regulator CsrA and flagellin(s).</text>
</comment>
<organism evidence="5 6">
    <name type="scientific">Paenibacillus shunpengii</name>
    <dbReference type="NCBI Taxonomy" id="2054424"/>
    <lineage>
        <taxon>Bacteria</taxon>
        <taxon>Bacillati</taxon>
        <taxon>Bacillota</taxon>
        <taxon>Bacilli</taxon>
        <taxon>Bacillales</taxon>
        <taxon>Paenibacillaceae</taxon>
        <taxon>Paenibacillus</taxon>
    </lineage>
</organism>
<dbReference type="HAMAP" id="MF_01185">
    <property type="entry name" value="FliW"/>
    <property type="match status" value="1"/>
</dbReference>
<keyword evidence="5" id="KW-0969">Cilium</keyword>
<dbReference type="RefSeq" id="WP_379264687.1">
    <property type="nucleotide sequence ID" value="NZ_JBHUMJ010000011.1"/>
</dbReference>
<name>A0ABW5STU0_9BACL</name>
<protein>
    <recommendedName>
        <fullName evidence="4">Flagellar assembly factor FliW</fullName>
    </recommendedName>
</protein>
<dbReference type="NCBIfam" id="NF009793">
    <property type="entry name" value="PRK13285.1-1"/>
    <property type="match status" value="1"/>
</dbReference>
<dbReference type="SUPFAM" id="SSF141457">
    <property type="entry name" value="BH3618-like"/>
    <property type="match status" value="1"/>
</dbReference>
<evidence type="ECO:0000256" key="4">
    <source>
        <dbReference type="HAMAP-Rule" id="MF_01185"/>
    </source>
</evidence>
<comment type="similarity">
    <text evidence="4">Belongs to the FliW family.</text>
</comment>
<keyword evidence="5" id="KW-0966">Cell projection</keyword>
<dbReference type="InterPro" id="IPR003775">
    <property type="entry name" value="Flagellar_assembly_factor_FliW"/>
</dbReference>
<keyword evidence="1 4" id="KW-0963">Cytoplasm</keyword>
<evidence type="ECO:0000313" key="5">
    <source>
        <dbReference type="EMBL" id="MFD2703194.1"/>
    </source>
</evidence>
<keyword evidence="5" id="KW-0282">Flagellum</keyword>
<accession>A0ABW5STU0</accession>
<evidence type="ECO:0000256" key="3">
    <source>
        <dbReference type="ARBA" id="ARBA00022845"/>
    </source>
</evidence>
<keyword evidence="3 4" id="KW-0810">Translation regulation</keyword>
<keyword evidence="2 4" id="KW-1005">Bacterial flagellum biogenesis</keyword>
<dbReference type="PANTHER" id="PTHR39190:SF1">
    <property type="entry name" value="FLAGELLAR ASSEMBLY FACTOR FLIW"/>
    <property type="match status" value="1"/>
</dbReference>
<reference evidence="6" key="1">
    <citation type="journal article" date="2019" name="Int. J. Syst. Evol. Microbiol.">
        <title>The Global Catalogue of Microorganisms (GCM) 10K type strain sequencing project: providing services to taxonomists for standard genome sequencing and annotation.</title>
        <authorList>
            <consortium name="The Broad Institute Genomics Platform"/>
            <consortium name="The Broad Institute Genome Sequencing Center for Infectious Disease"/>
            <person name="Wu L."/>
            <person name="Ma J."/>
        </authorList>
    </citation>
    <scope>NUCLEOTIDE SEQUENCE [LARGE SCALE GENOMIC DNA]</scope>
    <source>
        <strain evidence="6">KCTC 33849</strain>
    </source>
</reference>
<sequence>MTMIIETSSWGKIEVQEEQIIHFNKGIPGFEEETQFAIIPYGDNNPFSMMQSIMEPQLSFLVVDPFTLEPNYEFELPDHESLELKIENNVSVLCIVTLQASLRESSINLLAPIVINPVTNQGKQIILHDTEYATRHKLSELSGAERLLAKEGE</sequence>
<dbReference type="InterPro" id="IPR024046">
    <property type="entry name" value="Flagellar_assmbl_FliW_dom_sf"/>
</dbReference>
<keyword evidence="4" id="KW-0143">Chaperone</keyword>
<comment type="function">
    <text evidence="4">Acts as an anti-CsrA protein, binds CsrA and prevents it from repressing translation of its target genes, one of which is flagellin. Binds to flagellin and participates in the assembly of the flagellum.</text>
</comment>
<evidence type="ECO:0000256" key="2">
    <source>
        <dbReference type="ARBA" id="ARBA00022795"/>
    </source>
</evidence>